<dbReference type="GO" id="GO:0016491">
    <property type="term" value="F:oxidoreductase activity"/>
    <property type="evidence" value="ECO:0007669"/>
    <property type="project" value="UniProtKB-KW"/>
</dbReference>
<dbReference type="Proteomes" id="UP000077248">
    <property type="component" value="Unassembled WGS sequence"/>
</dbReference>
<dbReference type="PANTHER" id="PTHR34598">
    <property type="entry name" value="BLL6449 PROTEIN"/>
    <property type="match status" value="1"/>
</dbReference>
<evidence type="ECO:0000256" key="2">
    <source>
        <dbReference type="ARBA" id="ARBA00023604"/>
    </source>
</evidence>
<keyword evidence="4" id="KW-1185">Reference proteome</keyword>
<gene>
    <name evidence="3" type="ORF">CC77DRAFT_1067747</name>
</gene>
<dbReference type="RefSeq" id="XP_018378952.1">
    <property type="nucleotide sequence ID" value="XM_018529027.1"/>
</dbReference>
<protein>
    <recommendedName>
        <fullName evidence="5">Methyltransferase</fullName>
    </recommendedName>
</protein>
<dbReference type="GeneID" id="29114621"/>
<organism evidence="3 4">
    <name type="scientific">Alternaria alternata</name>
    <name type="common">Alternaria rot fungus</name>
    <name type="synonym">Torula alternata</name>
    <dbReference type="NCBI Taxonomy" id="5599"/>
    <lineage>
        <taxon>Eukaryota</taxon>
        <taxon>Fungi</taxon>
        <taxon>Dikarya</taxon>
        <taxon>Ascomycota</taxon>
        <taxon>Pezizomycotina</taxon>
        <taxon>Dothideomycetes</taxon>
        <taxon>Pleosporomycetidae</taxon>
        <taxon>Pleosporales</taxon>
        <taxon>Pleosporineae</taxon>
        <taxon>Pleosporaceae</taxon>
        <taxon>Alternaria</taxon>
        <taxon>Alternaria sect. Alternaria</taxon>
        <taxon>Alternaria alternata complex</taxon>
    </lineage>
</organism>
<keyword evidence="1" id="KW-0560">Oxidoreductase</keyword>
<proteinExistence type="inferred from homology"/>
<reference evidence="3 4" key="1">
    <citation type="submission" date="2016-05" db="EMBL/GenBank/DDBJ databases">
        <title>Comparative analysis of secretome profiles of manganese(II)-oxidizing ascomycete fungi.</title>
        <authorList>
            <consortium name="DOE Joint Genome Institute"/>
            <person name="Zeiner C.A."/>
            <person name="Purvine S.O."/>
            <person name="Zink E.M."/>
            <person name="Wu S."/>
            <person name="Pasa-Tolic L."/>
            <person name="Chaput D.L."/>
            <person name="Haridas S."/>
            <person name="Grigoriev I.V."/>
            <person name="Santelli C.M."/>
            <person name="Hansel C.M."/>
        </authorList>
    </citation>
    <scope>NUCLEOTIDE SEQUENCE [LARGE SCALE GENOMIC DNA]</scope>
    <source>
        <strain evidence="3 4">SRC1lrK2f</strain>
    </source>
</reference>
<dbReference type="AlphaFoldDB" id="A0A177D239"/>
<evidence type="ECO:0008006" key="5">
    <source>
        <dbReference type="Google" id="ProtNLM"/>
    </source>
</evidence>
<dbReference type="EMBL" id="KV441509">
    <property type="protein sequence ID" value="OAG13531.1"/>
    <property type="molecule type" value="Genomic_DNA"/>
</dbReference>
<dbReference type="OMA" id="CPHTSAK"/>
<evidence type="ECO:0000313" key="4">
    <source>
        <dbReference type="Proteomes" id="UP000077248"/>
    </source>
</evidence>
<accession>A0A177D239</accession>
<evidence type="ECO:0000313" key="3">
    <source>
        <dbReference type="EMBL" id="OAG13531.1"/>
    </source>
</evidence>
<dbReference type="NCBIfam" id="NF041278">
    <property type="entry name" value="CmcJ_NvfI_EfuI"/>
    <property type="match status" value="1"/>
</dbReference>
<dbReference type="KEGG" id="aalt:CC77DRAFT_1067747"/>
<dbReference type="VEuPathDB" id="FungiDB:CC77DRAFT_1067747"/>
<evidence type="ECO:0000256" key="1">
    <source>
        <dbReference type="ARBA" id="ARBA00023002"/>
    </source>
</evidence>
<dbReference type="InterPro" id="IPR044053">
    <property type="entry name" value="AsaB-like"/>
</dbReference>
<comment type="similarity">
    <text evidence="2">Belongs to the asaB hydroxylase/desaturase family.</text>
</comment>
<sequence>MSMRKEFPSSAESQIPLKFLKDSPSYDESKPYYVSGLLPHHQEVFRTNIEYEILSQSRLYDLRGYERQLSIDRHGFEIIDIPSNTVSLDVRGSQKLQYMEMMTELARETLGGSFALCYDCRFRSSESLKRSSTRQNIGTAVDPDIPAEAAHVDLTRESAARRAKRHLTAKEADTYLNDDWRLRIINIWRPFDIVNDFDLMYCDTSTVRPTDLVAVDRVSTEYVGEVYMLKPRDYYDWYWLSHQKPSEASLFVSYDSRPGSGPSFCPHTSAKNTQVTNLCKPRESVELRIIVFSPDGDKAS</sequence>
<dbReference type="PANTHER" id="PTHR34598:SF3">
    <property type="entry name" value="OXIDOREDUCTASE AN1597"/>
    <property type="match status" value="1"/>
</dbReference>
<name>A0A177D239_ALTAL</name>